<evidence type="ECO:0000313" key="1">
    <source>
        <dbReference type="EMBL" id="CAG8727627.1"/>
    </source>
</evidence>
<comment type="caution">
    <text evidence="1">The sequence shown here is derived from an EMBL/GenBank/DDBJ whole genome shotgun (WGS) entry which is preliminary data.</text>
</comment>
<feature type="non-terminal residue" evidence="1">
    <location>
        <position position="1"/>
    </location>
</feature>
<evidence type="ECO:0000313" key="2">
    <source>
        <dbReference type="Proteomes" id="UP000789366"/>
    </source>
</evidence>
<protein>
    <submittedName>
        <fullName evidence="1">11022_t:CDS:1</fullName>
    </submittedName>
</protein>
<proteinExistence type="predicted"/>
<dbReference type="Proteomes" id="UP000789366">
    <property type="component" value="Unassembled WGS sequence"/>
</dbReference>
<keyword evidence="2" id="KW-1185">Reference proteome</keyword>
<gene>
    <name evidence="1" type="ORF">SPELUC_LOCUS12870</name>
</gene>
<dbReference type="EMBL" id="CAJVPW010031925">
    <property type="protein sequence ID" value="CAG8727627.1"/>
    <property type="molecule type" value="Genomic_DNA"/>
</dbReference>
<sequence length="120" mass="13706">ENNPYVEITKESTQITEEQDEHMLASSYSSDAEEEMLLDPETEFPNNTSSDNKAIYEAQEIEPISTTATYCLPKKSLEETPFTIVTYRKQKKTKKEQTRKGHSYIGAEGSRSYLPVRNCS</sequence>
<accession>A0ACA9PYN4</accession>
<organism evidence="1 2">
    <name type="scientific">Cetraspora pellucida</name>
    <dbReference type="NCBI Taxonomy" id="1433469"/>
    <lineage>
        <taxon>Eukaryota</taxon>
        <taxon>Fungi</taxon>
        <taxon>Fungi incertae sedis</taxon>
        <taxon>Mucoromycota</taxon>
        <taxon>Glomeromycotina</taxon>
        <taxon>Glomeromycetes</taxon>
        <taxon>Diversisporales</taxon>
        <taxon>Gigasporaceae</taxon>
        <taxon>Cetraspora</taxon>
    </lineage>
</organism>
<reference evidence="1" key="1">
    <citation type="submission" date="2021-06" db="EMBL/GenBank/DDBJ databases">
        <authorList>
            <person name="Kallberg Y."/>
            <person name="Tangrot J."/>
            <person name="Rosling A."/>
        </authorList>
    </citation>
    <scope>NUCLEOTIDE SEQUENCE</scope>
    <source>
        <strain evidence="1">28 12/20/2015</strain>
    </source>
</reference>
<name>A0ACA9PYN4_9GLOM</name>